<evidence type="ECO:0000256" key="1">
    <source>
        <dbReference type="SAM" id="MobiDB-lite"/>
    </source>
</evidence>
<feature type="region of interest" description="Disordered" evidence="1">
    <location>
        <begin position="1"/>
        <end position="22"/>
    </location>
</feature>
<dbReference type="InParanoid" id="B5YP75"/>
<dbReference type="AlphaFoldDB" id="B5YP75"/>
<feature type="region of interest" description="Disordered" evidence="1">
    <location>
        <begin position="187"/>
        <end position="211"/>
    </location>
</feature>
<sequence>MGNCINAASIPSSSSTVAPSSKYKRYTSISKCRHEKLSSAAFEASTEHNLETDGTASSATDQLSSTHSPPCSPLKETSSGDDCRDESNGSRHHHIDEDAWSSVHDSQDDIHSDDEHDSNSDDDDEKHNSTSRIEQQRNQGQDRLRELVITGANSGDIDWKSIISLAEDLHRKEQRLLRRYRGGSGRLRSLGGGKLPFSSPTNNRGDDSRRVTSRGIISRKQAFFEQRRKRKENARRKKLESVGSFSVNLLLYGADESCLENALSSSCKTAVADSVILEEESGEDVEEQELEIYEDKSTDNESQSSQCEEYGSSEHLDRPTSPIQSTPTATEVALEGSFLAATSLLPSSTEEDSSSSSSDGCSTVSYNMTSFECSWDDDEDGLITIHEDASVKLW</sequence>
<feature type="region of interest" description="Disordered" evidence="1">
    <location>
        <begin position="42"/>
        <end position="142"/>
    </location>
</feature>
<reference evidence="2 3" key="2">
    <citation type="journal article" date="2008" name="Nature">
        <title>The Phaeodactylum genome reveals the evolutionary history of diatom genomes.</title>
        <authorList>
            <person name="Bowler C."/>
            <person name="Allen A.E."/>
            <person name="Badger J.H."/>
            <person name="Grimwood J."/>
            <person name="Jabbari K."/>
            <person name="Kuo A."/>
            <person name="Maheswari U."/>
            <person name="Martens C."/>
            <person name="Maumus F."/>
            <person name="Otillar R.P."/>
            <person name="Rayko E."/>
            <person name="Salamov A."/>
            <person name="Vandepoele K."/>
            <person name="Beszteri B."/>
            <person name="Gruber A."/>
            <person name="Heijde M."/>
            <person name="Katinka M."/>
            <person name="Mock T."/>
            <person name="Valentin K."/>
            <person name="Verret F."/>
            <person name="Berges J.A."/>
            <person name="Brownlee C."/>
            <person name="Cadoret J.P."/>
            <person name="Chiovitti A."/>
            <person name="Choi C.J."/>
            <person name="Coesel S."/>
            <person name="De Martino A."/>
            <person name="Detter J.C."/>
            <person name="Durkin C."/>
            <person name="Falciatore A."/>
            <person name="Fournet J."/>
            <person name="Haruta M."/>
            <person name="Huysman M.J."/>
            <person name="Jenkins B.D."/>
            <person name="Jiroutova K."/>
            <person name="Jorgensen R.E."/>
            <person name="Joubert Y."/>
            <person name="Kaplan A."/>
            <person name="Kroger N."/>
            <person name="Kroth P.G."/>
            <person name="La Roche J."/>
            <person name="Lindquist E."/>
            <person name="Lommer M."/>
            <person name="Martin-Jezequel V."/>
            <person name="Lopez P.J."/>
            <person name="Lucas S."/>
            <person name="Mangogna M."/>
            <person name="McGinnis K."/>
            <person name="Medlin L.K."/>
            <person name="Montsant A."/>
            <person name="Oudot-Le Secq M.P."/>
            <person name="Napoli C."/>
            <person name="Obornik M."/>
            <person name="Parker M.S."/>
            <person name="Petit J.L."/>
            <person name="Porcel B.M."/>
            <person name="Poulsen N."/>
            <person name="Robison M."/>
            <person name="Rychlewski L."/>
            <person name="Rynearson T.A."/>
            <person name="Schmutz J."/>
            <person name="Shapiro H."/>
            <person name="Siaut M."/>
            <person name="Stanley M."/>
            <person name="Sussman M.R."/>
            <person name="Taylor A.R."/>
            <person name="Vardi A."/>
            <person name="von Dassow P."/>
            <person name="Vyverman W."/>
            <person name="Willis A."/>
            <person name="Wyrwicz L.S."/>
            <person name="Rokhsar D.S."/>
            <person name="Weissenbach J."/>
            <person name="Armbrust E.V."/>
            <person name="Green B.R."/>
            <person name="Van de Peer Y."/>
            <person name="Grigoriev I.V."/>
        </authorList>
    </citation>
    <scope>NUCLEOTIDE SEQUENCE [LARGE SCALE GENOMIC DNA]</scope>
    <source>
        <strain evidence="2 3">CCMP1335</strain>
    </source>
</reference>
<feature type="compositionally biased region" description="Basic and acidic residues" evidence="1">
    <location>
        <begin position="81"/>
        <end position="97"/>
    </location>
</feature>
<evidence type="ECO:0000313" key="3">
    <source>
        <dbReference type="Proteomes" id="UP000001449"/>
    </source>
</evidence>
<feature type="compositionally biased region" description="Basic and acidic residues" evidence="1">
    <location>
        <begin position="105"/>
        <end position="119"/>
    </location>
</feature>
<evidence type="ECO:0000313" key="2">
    <source>
        <dbReference type="EMBL" id="ACI64750.1"/>
    </source>
</evidence>
<gene>
    <name evidence="2" type="ORF">THAPS_6680</name>
</gene>
<dbReference type="KEGG" id="tps:THAPS_6680"/>
<name>B5YP75_THAPS</name>
<dbReference type="HOGENOM" id="CLU_701132_0_0_1"/>
<dbReference type="EMBL" id="CP001160">
    <property type="protein sequence ID" value="ACI64750.1"/>
    <property type="molecule type" value="Genomic_DNA"/>
</dbReference>
<feature type="compositionally biased region" description="Low complexity" evidence="1">
    <location>
        <begin position="343"/>
        <end position="359"/>
    </location>
</feature>
<feature type="region of interest" description="Disordered" evidence="1">
    <location>
        <begin position="343"/>
        <end position="363"/>
    </location>
</feature>
<dbReference type="eggNOG" id="ENOG502R2PR">
    <property type="taxonomic scope" value="Eukaryota"/>
</dbReference>
<keyword evidence="3" id="KW-1185">Reference proteome</keyword>
<proteinExistence type="predicted"/>
<dbReference type="GeneID" id="7446613"/>
<organism evidence="2 3">
    <name type="scientific">Thalassiosira pseudonana</name>
    <name type="common">Marine diatom</name>
    <name type="synonym">Cyclotella nana</name>
    <dbReference type="NCBI Taxonomy" id="35128"/>
    <lineage>
        <taxon>Eukaryota</taxon>
        <taxon>Sar</taxon>
        <taxon>Stramenopiles</taxon>
        <taxon>Ochrophyta</taxon>
        <taxon>Bacillariophyta</taxon>
        <taxon>Coscinodiscophyceae</taxon>
        <taxon>Thalassiosirophycidae</taxon>
        <taxon>Thalassiosirales</taxon>
        <taxon>Thalassiosiraceae</taxon>
        <taxon>Thalassiosira</taxon>
    </lineage>
</organism>
<dbReference type="PaxDb" id="35128-Thaps6680"/>
<feature type="compositionally biased region" description="Polar residues" evidence="1">
    <location>
        <begin position="52"/>
        <end position="69"/>
    </location>
</feature>
<dbReference type="Proteomes" id="UP000001449">
    <property type="component" value="Chromosome 7"/>
</dbReference>
<accession>B5YP75</accession>
<reference evidence="2 3" key="1">
    <citation type="journal article" date="2004" name="Science">
        <title>The genome of the diatom Thalassiosira pseudonana: ecology, evolution, and metabolism.</title>
        <authorList>
            <person name="Armbrust E.V."/>
            <person name="Berges J.A."/>
            <person name="Bowler C."/>
            <person name="Green B.R."/>
            <person name="Martinez D."/>
            <person name="Putnam N.H."/>
            <person name="Zhou S."/>
            <person name="Allen A.E."/>
            <person name="Apt K.E."/>
            <person name="Bechner M."/>
            <person name="Brzezinski M.A."/>
            <person name="Chaal B.K."/>
            <person name="Chiovitti A."/>
            <person name="Davis A.K."/>
            <person name="Demarest M.S."/>
            <person name="Detter J.C."/>
            <person name="Glavina T."/>
            <person name="Goodstein D."/>
            <person name="Hadi M.Z."/>
            <person name="Hellsten U."/>
            <person name="Hildebrand M."/>
            <person name="Jenkins B.D."/>
            <person name="Jurka J."/>
            <person name="Kapitonov V.V."/>
            <person name="Kroger N."/>
            <person name="Lau W.W."/>
            <person name="Lane T.W."/>
            <person name="Larimer F.W."/>
            <person name="Lippmeier J.C."/>
            <person name="Lucas S."/>
            <person name="Medina M."/>
            <person name="Montsant A."/>
            <person name="Obornik M."/>
            <person name="Parker M.S."/>
            <person name="Palenik B."/>
            <person name="Pazour G.J."/>
            <person name="Richardson P.M."/>
            <person name="Rynearson T.A."/>
            <person name="Saito M.A."/>
            <person name="Schwartz D.C."/>
            <person name="Thamatrakoln K."/>
            <person name="Valentin K."/>
            <person name="Vardi A."/>
            <person name="Wilkerson F.P."/>
            <person name="Rokhsar D.S."/>
        </authorList>
    </citation>
    <scope>NUCLEOTIDE SEQUENCE [LARGE SCALE GENOMIC DNA]</scope>
    <source>
        <strain evidence="2 3">CCMP1335</strain>
    </source>
</reference>
<feature type="compositionally biased region" description="Polar residues" evidence="1">
    <location>
        <begin position="130"/>
        <end position="139"/>
    </location>
</feature>
<protein>
    <submittedName>
        <fullName evidence="2">Uncharacterized protein</fullName>
    </submittedName>
</protein>
<feature type="region of interest" description="Disordered" evidence="1">
    <location>
        <begin position="294"/>
        <end position="329"/>
    </location>
</feature>
<dbReference type="RefSeq" id="XP_002296033.1">
    <property type="nucleotide sequence ID" value="XM_002295997.1"/>
</dbReference>
<feature type="compositionally biased region" description="Low complexity" evidence="1">
    <location>
        <begin position="7"/>
        <end position="21"/>
    </location>
</feature>